<protein>
    <submittedName>
        <fullName evidence="2">Zinc ribbon domain-containing protein</fullName>
    </submittedName>
</protein>
<feature type="domain" description="DZANK-type" evidence="1">
    <location>
        <begin position="62"/>
        <end position="114"/>
    </location>
</feature>
<dbReference type="EMBL" id="CP146612">
    <property type="protein sequence ID" value="WWX25776.1"/>
    <property type="molecule type" value="Genomic_DNA"/>
</dbReference>
<name>A0ABZ2J4T9_9CHLR</name>
<organism evidence="2 3">
    <name type="scientific">Candidatus Dehalogenimonas loeffleri</name>
    <dbReference type="NCBI Taxonomy" id="3127115"/>
    <lineage>
        <taxon>Bacteria</taxon>
        <taxon>Bacillati</taxon>
        <taxon>Chloroflexota</taxon>
        <taxon>Dehalococcoidia</taxon>
        <taxon>Dehalococcoidales</taxon>
        <taxon>Dehalococcoidaceae</taxon>
        <taxon>Dehalogenimonas</taxon>
    </lineage>
</organism>
<evidence type="ECO:0000313" key="3">
    <source>
        <dbReference type="Proteomes" id="UP001375370"/>
    </source>
</evidence>
<sequence length="118" mass="13246">MKALRFYDSQRTVWTIGAGSGKWYRLVNNQWQSDGTPAGELVATIQKGWQHYMSTLDQGARCLKCGHGLPDSARFCLNCGTTAIVRTETDRTTVFCRHCGSRLAAEARFCNHCGQERQ</sequence>
<keyword evidence="3" id="KW-1185">Reference proteome</keyword>
<proteinExistence type="predicted"/>
<dbReference type="Pfam" id="PF12773">
    <property type="entry name" value="DZR"/>
    <property type="match status" value="1"/>
</dbReference>
<gene>
    <name evidence="2" type="ORF">V8247_02055</name>
</gene>
<dbReference type="RefSeq" id="WP_338738283.1">
    <property type="nucleotide sequence ID" value="NZ_CP146612.1"/>
</dbReference>
<reference evidence="2 3" key="1">
    <citation type="submission" date="2024-03" db="EMBL/GenBank/DDBJ databases">
        <title>A Dehalogenimonas Isolated from Estuarine Sediments Dihaloeliminates Chlorinated Alkanes.</title>
        <authorList>
            <person name="Yang Y."/>
            <person name="Wang H."/>
        </authorList>
    </citation>
    <scope>NUCLEOTIDE SEQUENCE [LARGE SCALE GENOMIC DNA]</scope>
    <source>
        <strain evidence="2 3">W</strain>
    </source>
</reference>
<dbReference type="InterPro" id="IPR025874">
    <property type="entry name" value="DZR"/>
</dbReference>
<accession>A0ABZ2J4T9</accession>
<dbReference type="Proteomes" id="UP001375370">
    <property type="component" value="Chromosome"/>
</dbReference>
<evidence type="ECO:0000259" key="1">
    <source>
        <dbReference type="Pfam" id="PF12773"/>
    </source>
</evidence>
<evidence type="ECO:0000313" key="2">
    <source>
        <dbReference type="EMBL" id="WWX25776.1"/>
    </source>
</evidence>